<keyword evidence="3 7" id="KW-0645">Protease</keyword>
<evidence type="ECO:0000313" key="9">
    <source>
        <dbReference type="Proteomes" id="UP000287701"/>
    </source>
</evidence>
<dbReference type="PANTHER" id="PTHR38469:SF1">
    <property type="entry name" value="PERIPLASMIC PEPTIDASE SUBFAMILY S1B"/>
    <property type="match status" value="1"/>
</dbReference>
<evidence type="ECO:0000256" key="7">
    <source>
        <dbReference type="RuleBase" id="RU366067"/>
    </source>
</evidence>
<dbReference type="AlphaFoldDB" id="A0A410JTG6"/>
<organism evidence="8 9">
    <name type="scientific">Ornithobacterium rhinotracheale</name>
    <dbReference type="NCBI Taxonomy" id="28251"/>
    <lineage>
        <taxon>Bacteria</taxon>
        <taxon>Pseudomonadati</taxon>
        <taxon>Bacteroidota</taxon>
        <taxon>Flavobacteriia</taxon>
        <taxon>Flavobacteriales</taxon>
        <taxon>Weeksellaceae</taxon>
        <taxon>Ornithobacterium</taxon>
    </lineage>
</organism>
<proteinExistence type="inferred from homology"/>
<dbReference type="Proteomes" id="UP000287701">
    <property type="component" value="Chromosome"/>
</dbReference>
<evidence type="ECO:0000313" key="8">
    <source>
        <dbReference type="EMBL" id="QAR31507.1"/>
    </source>
</evidence>
<sequence>MKKSIFSIATLLIGSLAWADEGMWLMTFIERLKYTDWQKEGLHLTPEEIYSVNNASLKDAVVSFNGYCTGELVSEKGLIFTNHHCGYETIAELSTPENDYLNNGFWAKSHEEELKPESLYVRFLVRMGDATDRILKKLNPNMSEDERQAVIKAEFKAIDNENNENGKYIVETKSFFGGNEFYYFVYQDYTDVRLVGTPPQSIGKFGGTTDNWEWPRHTGDFSIFRVYGDKDGNPAPYSKDNVPLKPKHSLPIKLSGVQPNDFAMTIGYPGSTQRYMTSYGIEQALDIEFPAWIEAAGAARNAIKENMDRDRKIAIDYASKYASIDNYWKNRIGMSEALKKLNTKGKKIEIEKNFTNWVNQTPERKAKYGKVLENIKYTYENGNEFVKNSTYLVRGILQGSGALRKAYEFGQLFDFYNQQSPENKERILEKLEQNLKEEFSTYNEKTEEDILAATLKVYVDNVSSKYVPAFLVDIKKDYNNDFKAYAVNLFNQSAFTSPSNIISFFKNAKPTDVANDPLYMLAEGIYNAYRNVPAEQKELKDIYAKNYRLFLEGLMASQPNKAFYPDANFTMRLSTGKVIGLPENPKRPSDVKSNYYTTLKGLMRKYLPKDEEWDIPTQLIKLHNTDDFGEYANPDGSIPVAFLTDNDITGGNSGSPVISGNGELIGIAFDGNWEAMSGDIEYEEKLQRTIVVDIRYVLFVIDKFAGAKNLIQEMKLVR</sequence>
<protein>
    <recommendedName>
        <fullName evidence="7">Dipeptidyl-peptidase</fullName>
        <ecNumber evidence="7">3.4.14.-</ecNumber>
    </recommendedName>
</protein>
<evidence type="ECO:0000256" key="4">
    <source>
        <dbReference type="ARBA" id="ARBA00022729"/>
    </source>
</evidence>
<keyword evidence="5 7" id="KW-0378">Hydrolase</keyword>
<dbReference type="InterPro" id="IPR019500">
    <property type="entry name" value="Pep_S46"/>
</dbReference>
<dbReference type="SUPFAM" id="SSF50494">
    <property type="entry name" value="Trypsin-like serine proteases"/>
    <property type="match status" value="1"/>
</dbReference>
<evidence type="ECO:0000256" key="3">
    <source>
        <dbReference type="ARBA" id="ARBA00022670"/>
    </source>
</evidence>
<comment type="function">
    <text evidence="7">Catalyzes the removal of dipeptides from the N-terminus of oligopeptides.</text>
</comment>
<dbReference type="EC" id="3.4.14.-" evidence="7"/>
<dbReference type="GO" id="GO:0070009">
    <property type="term" value="F:serine-type aminopeptidase activity"/>
    <property type="evidence" value="ECO:0007669"/>
    <property type="project" value="UniProtKB-UniRule"/>
</dbReference>
<dbReference type="GO" id="GO:0006508">
    <property type="term" value="P:proteolysis"/>
    <property type="evidence" value="ECO:0007669"/>
    <property type="project" value="UniProtKB-KW"/>
</dbReference>
<dbReference type="GO" id="GO:0043171">
    <property type="term" value="P:peptide catabolic process"/>
    <property type="evidence" value="ECO:0007669"/>
    <property type="project" value="UniProtKB-UniRule"/>
</dbReference>
<dbReference type="InterPro" id="IPR043504">
    <property type="entry name" value="Peptidase_S1_PA_chymotrypsin"/>
</dbReference>
<dbReference type="InterPro" id="IPR009003">
    <property type="entry name" value="Peptidase_S1_PA"/>
</dbReference>
<gene>
    <name evidence="8" type="ORF">EQP59_09220</name>
</gene>
<accession>A0A410JTG6</accession>
<evidence type="ECO:0000256" key="5">
    <source>
        <dbReference type="ARBA" id="ARBA00022801"/>
    </source>
</evidence>
<dbReference type="Gene3D" id="2.40.10.10">
    <property type="entry name" value="Trypsin-like serine proteases"/>
    <property type="match status" value="1"/>
</dbReference>
<evidence type="ECO:0000256" key="1">
    <source>
        <dbReference type="ARBA" id="ARBA00010491"/>
    </source>
</evidence>
<dbReference type="EMBL" id="CP035107">
    <property type="protein sequence ID" value="QAR31507.1"/>
    <property type="molecule type" value="Genomic_DNA"/>
</dbReference>
<evidence type="ECO:0000256" key="2">
    <source>
        <dbReference type="ARBA" id="ARBA00022438"/>
    </source>
</evidence>
<comment type="similarity">
    <text evidence="1 7">Belongs to the peptidase S46 family.</text>
</comment>
<dbReference type="RefSeq" id="WP_128501924.1">
    <property type="nucleotide sequence ID" value="NZ_CP035107.1"/>
</dbReference>
<evidence type="ECO:0000256" key="6">
    <source>
        <dbReference type="ARBA" id="ARBA00022825"/>
    </source>
</evidence>
<dbReference type="OrthoDB" id="9805367at2"/>
<name>A0A410JTG6_ORNRH</name>
<keyword evidence="4" id="KW-0732">Signal</keyword>
<reference evidence="8 9" key="1">
    <citation type="submission" date="2019-01" db="EMBL/GenBank/DDBJ databases">
        <title>Whole Genome of Ornithobacterium rhinotracheale FARPER-174b.</title>
        <authorList>
            <person name="Tataje-Lavanda L.A."/>
            <person name="Montalvan A."/>
            <person name="Montesinos R."/>
            <person name="Zimic M."/>
            <person name="Fernandez-Sanchez M."/>
            <person name="Fernandez-Diaz M."/>
        </authorList>
    </citation>
    <scope>NUCLEOTIDE SEQUENCE [LARGE SCALE GENOMIC DNA]</scope>
    <source>
        <strain evidence="8 9">FARPER-174b</strain>
    </source>
</reference>
<dbReference type="Pfam" id="PF10459">
    <property type="entry name" value="Peptidase_S46"/>
    <property type="match status" value="1"/>
</dbReference>
<dbReference type="PANTHER" id="PTHR38469">
    <property type="entry name" value="PERIPLASMIC PEPTIDASE SUBFAMILY S1B"/>
    <property type="match status" value="1"/>
</dbReference>
<dbReference type="GO" id="GO:0008239">
    <property type="term" value="F:dipeptidyl-peptidase activity"/>
    <property type="evidence" value="ECO:0007669"/>
    <property type="project" value="UniProtKB-UniRule"/>
</dbReference>
<keyword evidence="2 7" id="KW-0031">Aminopeptidase</keyword>
<keyword evidence="6 7" id="KW-0720">Serine protease</keyword>